<dbReference type="RefSeq" id="WP_001103078.1">
    <property type="nucleotide sequence ID" value="NZ_KB976835.1"/>
</dbReference>
<dbReference type="Proteomes" id="UP000014028">
    <property type="component" value="Unassembled WGS sequence"/>
</dbReference>
<evidence type="ECO:0000259" key="2">
    <source>
        <dbReference type="Pfam" id="PF08006"/>
    </source>
</evidence>
<dbReference type="EMBL" id="AHFK01000065">
    <property type="protein sequence ID" value="EOQ06662.1"/>
    <property type="molecule type" value="Genomic_DNA"/>
</dbReference>
<keyword evidence="1" id="KW-0472">Membrane</keyword>
<dbReference type="AlphaFoldDB" id="A0A9W5VR69"/>
<feature type="transmembrane region" description="Helical" evidence="1">
    <location>
        <begin position="109"/>
        <end position="129"/>
    </location>
</feature>
<name>A0A9W5VR69_BACCE</name>
<feature type="transmembrane region" description="Helical" evidence="1">
    <location>
        <begin position="181"/>
        <end position="214"/>
    </location>
</feature>
<accession>A0A9W5VR69</accession>
<dbReference type="Pfam" id="PF08006">
    <property type="entry name" value="HAAS_TM"/>
    <property type="match status" value="1"/>
</dbReference>
<evidence type="ECO:0000313" key="4">
    <source>
        <dbReference type="Proteomes" id="UP000014028"/>
    </source>
</evidence>
<dbReference type="SUPFAM" id="SSF158560">
    <property type="entry name" value="BH3980-like"/>
    <property type="match status" value="1"/>
</dbReference>
<keyword evidence="1" id="KW-0812">Transmembrane</keyword>
<feature type="domain" description="HAAS transmembrane region" evidence="2">
    <location>
        <begin position="89"/>
        <end position="206"/>
    </location>
</feature>
<gene>
    <name evidence="3" type="ORF">IKC_00550</name>
</gene>
<evidence type="ECO:0000256" key="1">
    <source>
        <dbReference type="SAM" id="Phobius"/>
    </source>
</evidence>
<dbReference type="InterPro" id="IPR012963">
    <property type="entry name" value="HAAS_TM"/>
</dbReference>
<feature type="transmembrane region" description="Helical" evidence="1">
    <location>
        <begin position="226"/>
        <end position="244"/>
    </location>
</feature>
<feature type="transmembrane region" description="Helical" evidence="1">
    <location>
        <begin position="78"/>
        <end position="97"/>
    </location>
</feature>
<sequence>MNVSKEGEKFLIDTKVYLITKGIKEEEVNAFLEDAELHLIEGEKKGKTVRDIFGDSPKEYAEELAKEMEKDKSGSIKSVLGMIIGIGGYWLLTNILFGNSNQQFTLTNVQLIGYPIVLIITIIGTVFAFRMSSFKSKLVEFGIIYVIVMIPILLLVLLMFMNKWYGTPVLQLTTMQSYILAGIILLVLLIGEAYILGWIGILAVIIPLLIMFVFKELGKQNPYWGMLEPLLLYGSLYVLMRWSFKNEEEKTVS</sequence>
<comment type="caution">
    <text evidence="3">The sequence shown here is derived from an EMBL/GenBank/DDBJ whole genome shotgun (WGS) entry which is preliminary data.</text>
</comment>
<reference evidence="3 4" key="1">
    <citation type="submission" date="2012-12" db="EMBL/GenBank/DDBJ databases">
        <title>The Genome Sequence of Bacillus cereus VD184.</title>
        <authorList>
            <consortium name="The Broad Institute Genome Sequencing Platform"/>
            <consortium name="The Broad Institute Genome Sequencing Center for Infectious Disease"/>
            <person name="Feldgarden M."/>
            <person name="Van der Auwera G.A."/>
            <person name="Mahillon J."/>
            <person name="Duprez V."/>
            <person name="Timmery S."/>
            <person name="Mattelet C."/>
            <person name="Dierick K."/>
            <person name="Sun M."/>
            <person name="Yu Z."/>
            <person name="Zhu L."/>
            <person name="Hu X."/>
            <person name="Shank E.B."/>
            <person name="Swiecicka I."/>
            <person name="Hansen B.M."/>
            <person name="Andrup L."/>
            <person name="Walker B."/>
            <person name="Young S.K."/>
            <person name="Zeng Q."/>
            <person name="Gargeya S."/>
            <person name="Fitzgerald M."/>
            <person name="Haas B."/>
            <person name="Abouelleil A."/>
            <person name="Alvarado L."/>
            <person name="Arachchi H.M."/>
            <person name="Berlin A.M."/>
            <person name="Chapman S.B."/>
            <person name="Dewar J."/>
            <person name="Goldberg J."/>
            <person name="Griggs A."/>
            <person name="Gujja S."/>
            <person name="Hansen M."/>
            <person name="Howarth C."/>
            <person name="Imamovic A."/>
            <person name="Larimer J."/>
            <person name="McCowan C."/>
            <person name="Murphy C."/>
            <person name="Neiman D."/>
            <person name="Pearson M."/>
            <person name="Priest M."/>
            <person name="Roberts A."/>
            <person name="Saif S."/>
            <person name="Shea T."/>
            <person name="Sisk P."/>
            <person name="Sykes S."/>
            <person name="Wortman J."/>
            <person name="Nusbaum C."/>
            <person name="Birren B."/>
        </authorList>
    </citation>
    <scope>NUCLEOTIDE SEQUENCE [LARGE SCALE GENOMIC DNA]</scope>
    <source>
        <strain evidence="3 4">VD184</strain>
    </source>
</reference>
<dbReference type="InterPro" id="IPR036259">
    <property type="entry name" value="MFS_trans_sf"/>
</dbReference>
<dbReference type="NCBIfam" id="NF005808">
    <property type="entry name" value="PRK07668.1"/>
    <property type="match status" value="1"/>
</dbReference>
<dbReference type="PANTHER" id="PTHR41307:SF1">
    <property type="entry name" value="MEMBRANE PROTEIN"/>
    <property type="match status" value="1"/>
</dbReference>
<proteinExistence type="predicted"/>
<protein>
    <recommendedName>
        <fullName evidence="2">HAAS transmembrane region domain-containing protein</fullName>
    </recommendedName>
</protein>
<feature type="transmembrane region" description="Helical" evidence="1">
    <location>
        <begin position="141"/>
        <end position="161"/>
    </location>
</feature>
<keyword evidence="1" id="KW-1133">Transmembrane helix</keyword>
<evidence type="ECO:0000313" key="3">
    <source>
        <dbReference type="EMBL" id="EOQ06662.1"/>
    </source>
</evidence>
<dbReference type="PANTHER" id="PTHR41307">
    <property type="entry name" value="MEMBRANE PROTEIN-RELATED"/>
    <property type="match status" value="1"/>
</dbReference>
<dbReference type="SUPFAM" id="SSF103473">
    <property type="entry name" value="MFS general substrate transporter"/>
    <property type="match status" value="1"/>
</dbReference>
<organism evidence="3 4">
    <name type="scientific">Bacillus cereus VD184</name>
    <dbReference type="NCBI Taxonomy" id="1053242"/>
    <lineage>
        <taxon>Bacteria</taxon>
        <taxon>Bacillati</taxon>
        <taxon>Bacillota</taxon>
        <taxon>Bacilli</taxon>
        <taxon>Bacillales</taxon>
        <taxon>Bacillaceae</taxon>
        <taxon>Bacillus</taxon>
        <taxon>Bacillus cereus group</taxon>
    </lineage>
</organism>